<evidence type="ECO:0000313" key="4">
    <source>
        <dbReference type="WBParaSite" id="TCNE_0001353401-mRNA-1"/>
    </source>
</evidence>
<keyword evidence="1" id="KW-0472">Membrane</keyword>
<proteinExistence type="predicted"/>
<dbReference type="WBParaSite" id="TCNE_0001353401-mRNA-1">
    <property type="protein sequence ID" value="TCNE_0001353401-mRNA-1"/>
    <property type="gene ID" value="TCNE_0001353401"/>
</dbReference>
<evidence type="ECO:0000256" key="1">
    <source>
        <dbReference type="SAM" id="Phobius"/>
    </source>
</evidence>
<gene>
    <name evidence="2" type="ORF">TCNE_LOCUS13534</name>
</gene>
<evidence type="ECO:0000313" key="3">
    <source>
        <dbReference type="Proteomes" id="UP000050794"/>
    </source>
</evidence>
<sequence>MSSVENSMFLVNDYTTPEKQSPFGDIPSKYSNRYTTSIQQTNLYTWNMMQSYVLIIVRFCLTSLVIYISLFKATCDNFRRFVLNLYTACVAYETVLIIYTALNVYLLFAEWNLQFAKL</sequence>
<reference evidence="2 3" key="2">
    <citation type="submission" date="2018-11" db="EMBL/GenBank/DDBJ databases">
        <authorList>
            <consortium name="Pathogen Informatics"/>
        </authorList>
    </citation>
    <scope>NUCLEOTIDE SEQUENCE [LARGE SCALE GENOMIC DNA]</scope>
</reference>
<evidence type="ECO:0000313" key="2">
    <source>
        <dbReference type="EMBL" id="VDM44855.1"/>
    </source>
</evidence>
<keyword evidence="3" id="KW-1185">Reference proteome</keyword>
<keyword evidence="1" id="KW-1133">Transmembrane helix</keyword>
<dbReference type="Proteomes" id="UP000050794">
    <property type="component" value="Unassembled WGS sequence"/>
</dbReference>
<reference evidence="4" key="1">
    <citation type="submission" date="2016-06" db="UniProtKB">
        <authorList>
            <consortium name="WormBaseParasite"/>
        </authorList>
    </citation>
    <scope>IDENTIFICATION</scope>
</reference>
<organism evidence="3 4">
    <name type="scientific">Toxocara canis</name>
    <name type="common">Canine roundworm</name>
    <dbReference type="NCBI Taxonomy" id="6265"/>
    <lineage>
        <taxon>Eukaryota</taxon>
        <taxon>Metazoa</taxon>
        <taxon>Ecdysozoa</taxon>
        <taxon>Nematoda</taxon>
        <taxon>Chromadorea</taxon>
        <taxon>Rhabditida</taxon>
        <taxon>Spirurina</taxon>
        <taxon>Ascaridomorpha</taxon>
        <taxon>Ascaridoidea</taxon>
        <taxon>Toxocaridae</taxon>
        <taxon>Toxocara</taxon>
    </lineage>
</organism>
<feature type="transmembrane region" description="Helical" evidence="1">
    <location>
        <begin position="83"/>
        <end position="108"/>
    </location>
</feature>
<dbReference type="EMBL" id="UYWY01021769">
    <property type="protein sequence ID" value="VDM44855.1"/>
    <property type="molecule type" value="Genomic_DNA"/>
</dbReference>
<name>A0A183UYG4_TOXCA</name>
<protein>
    <submittedName>
        <fullName evidence="2 4">Uncharacterized protein</fullName>
    </submittedName>
</protein>
<keyword evidence="1" id="KW-0812">Transmembrane</keyword>
<accession>A0A183UYG4</accession>
<feature type="transmembrane region" description="Helical" evidence="1">
    <location>
        <begin position="52"/>
        <end position="71"/>
    </location>
</feature>
<dbReference type="AlphaFoldDB" id="A0A183UYG4"/>